<dbReference type="Pfam" id="PF00440">
    <property type="entry name" value="TetR_N"/>
    <property type="match status" value="1"/>
</dbReference>
<gene>
    <name evidence="7" type="ORF">PYH38_002122</name>
</gene>
<dbReference type="RefSeq" id="WP_280732477.1">
    <property type="nucleotide sequence ID" value="NZ_CP120367.1"/>
</dbReference>
<keyword evidence="8" id="KW-1185">Reference proteome</keyword>
<dbReference type="InterPro" id="IPR050109">
    <property type="entry name" value="HTH-type_TetR-like_transc_reg"/>
</dbReference>
<dbReference type="PANTHER" id="PTHR30055">
    <property type="entry name" value="HTH-TYPE TRANSCRIPTIONAL REGULATOR RUTR"/>
    <property type="match status" value="1"/>
</dbReference>
<evidence type="ECO:0000256" key="5">
    <source>
        <dbReference type="SAM" id="MobiDB-lite"/>
    </source>
</evidence>
<dbReference type="InterPro" id="IPR009057">
    <property type="entry name" value="Homeodomain-like_sf"/>
</dbReference>
<feature type="region of interest" description="Disordered" evidence="5">
    <location>
        <begin position="1"/>
        <end position="20"/>
    </location>
</feature>
<evidence type="ECO:0000313" key="8">
    <source>
        <dbReference type="Proteomes" id="UP001235547"/>
    </source>
</evidence>
<dbReference type="Gene3D" id="1.10.357.10">
    <property type="entry name" value="Tetracycline Repressor, domain 2"/>
    <property type="match status" value="1"/>
</dbReference>
<feature type="DNA-binding region" description="H-T-H motif" evidence="4">
    <location>
        <begin position="41"/>
        <end position="60"/>
    </location>
</feature>
<dbReference type="SUPFAM" id="SSF48498">
    <property type="entry name" value="Tetracyclin repressor-like, C-terminal domain"/>
    <property type="match status" value="1"/>
</dbReference>
<evidence type="ECO:0000256" key="4">
    <source>
        <dbReference type="PROSITE-ProRule" id="PRU00335"/>
    </source>
</evidence>
<dbReference type="PROSITE" id="PS50977">
    <property type="entry name" value="HTH_TETR_2"/>
    <property type="match status" value="1"/>
</dbReference>
<sequence>MNPAIRRAGGRPRREESEALTERLLDSTRSTFARKGVANTSVEEIAAVLGISKHTLYRRYRSKPALLEAVVERDLLRFRKALSEAAAQSADPLEALHDTARRYFLFGADRDYSAFYLSVIAEAVISASLRERLAEWSGIALQPLKEAILSAQAANAIVPGDAAEICGILVDLLEGANNRVRLGTSDSPEKIEFLELFERRWTVFLAAMSSIPGPHRPETNV</sequence>
<dbReference type="PANTHER" id="PTHR30055:SF234">
    <property type="entry name" value="HTH-TYPE TRANSCRIPTIONAL REGULATOR BETI"/>
    <property type="match status" value="1"/>
</dbReference>
<keyword evidence="3" id="KW-0804">Transcription</keyword>
<dbReference type="EMBL" id="CP120370">
    <property type="protein sequence ID" value="WEX81722.1"/>
    <property type="molecule type" value="Genomic_DNA"/>
</dbReference>
<evidence type="ECO:0000313" key="7">
    <source>
        <dbReference type="EMBL" id="WEX81722.1"/>
    </source>
</evidence>
<dbReference type="SUPFAM" id="SSF46689">
    <property type="entry name" value="Homeodomain-like"/>
    <property type="match status" value="1"/>
</dbReference>
<name>A0ABY8CW85_9HYPH</name>
<dbReference type="InterPro" id="IPR001647">
    <property type="entry name" value="HTH_TetR"/>
</dbReference>
<accession>A0ABY8CW85</accession>
<keyword evidence="2 4" id="KW-0238">DNA-binding</keyword>
<keyword evidence="1" id="KW-0805">Transcription regulation</keyword>
<organism evidence="7 8">
    <name type="scientific">Sinorhizobium numidicum</name>
    <dbReference type="NCBI Taxonomy" id="680248"/>
    <lineage>
        <taxon>Bacteria</taxon>
        <taxon>Pseudomonadati</taxon>
        <taxon>Pseudomonadota</taxon>
        <taxon>Alphaproteobacteria</taxon>
        <taxon>Hyphomicrobiales</taxon>
        <taxon>Rhizobiaceae</taxon>
        <taxon>Sinorhizobium/Ensifer group</taxon>
        <taxon>Sinorhizobium</taxon>
    </lineage>
</organism>
<evidence type="ECO:0000256" key="3">
    <source>
        <dbReference type="ARBA" id="ARBA00023163"/>
    </source>
</evidence>
<reference evidence="7 8" key="1">
    <citation type="submission" date="2023-03" db="EMBL/GenBank/DDBJ databases">
        <authorList>
            <person name="Kaur S."/>
            <person name="Espinosa-Saiz D."/>
            <person name="Velazquez E."/>
            <person name="Menendez E."/>
            <person name="diCenzo G.C."/>
        </authorList>
    </citation>
    <scope>NUCLEOTIDE SEQUENCE [LARGE SCALE GENOMIC DNA]</scope>
    <source>
        <strain evidence="7 8">LMG 27395</strain>
    </source>
</reference>
<proteinExistence type="predicted"/>
<evidence type="ECO:0000256" key="1">
    <source>
        <dbReference type="ARBA" id="ARBA00023015"/>
    </source>
</evidence>
<dbReference type="InterPro" id="IPR036271">
    <property type="entry name" value="Tet_transcr_reg_TetR-rel_C_sf"/>
</dbReference>
<evidence type="ECO:0000256" key="2">
    <source>
        <dbReference type="ARBA" id="ARBA00023125"/>
    </source>
</evidence>
<dbReference type="Proteomes" id="UP001235547">
    <property type="component" value="Chromosome 2"/>
</dbReference>
<protein>
    <submittedName>
        <fullName evidence="7">TetR/AcrR family transcriptional regulator</fullName>
    </submittedName>
</protein>
<dbReference type="PRINTS" id="PR00455">
    <property type="entry name" value="HTHTETR"/>
</dbReference>
<feature type="domain" description="HTH tetR-type" evidence="6">
    <location>
        <begin position="18"/>
        <end position="78"/>
    </location>
</feature>
<evidence type="ECO:0000259" key="6">
    <source>
        <dbReference type="PROSITE" id="PS50977"/>
    </source>
</evidence>